<reference evidence="3 4" key="1">
    <citation type="submission" date="2023-06" db="EMBL/GenBank/DDBJ databases">
        <title>Campylobacter magnum sp. nov., isolated from cecal contents of domestic pigs (Sus scrofa domesticus).</title>
        <authorList>
            <person name="Papic B."/>
            <person name="Gruntar I."/>
        </authorList>
    </citation>
    <scope>NUCLEOTIDE SEQUENCE [LARGE SCALE GENOMIC DNA]</scope>
    <source>
        <strain evidence="4">34484-21</strain>
    </source>
</reference>
<dbReference type="RefSeq" id="WP_302244509.1">
    <property type="nucleotide sequence ID" value="NZ_JAULJQ010000007.1"/>
</dbReference>
<dbReference type="PANTHER" id="PTHR42709:SF2">
    <property type="entry name" value="INNER MEMBRANE PROTEIN YOHD"/>
    <property type="match status" value="1"/>
</dbReference>
<evidence type="ECO:0000313" key="3">
    <source>
        <dbReference type="EMBL" id="MDO2409711.1"/>
    </source>
</evidence>
<proteinExistence type="predicted"/>
<feature type="transmembrane region" description="Helical" evidence="1">
    <location>
        <begin position="14"/>
        <end position="38"/>
    </location>
</feature>
<keyword evidence="1" id="KW-0472">Membrane</keyword>
<dbReference type="PANTHER" id="PTHR42709">
    <property type="entry name" value="ALKALINE PHOSPHATASE LIKE PROTEIN"/>
    <property type="match status" value="1"/>
</dbReference>
<sequence length="190" mass="21022">MQEILDTLANNSTWAYALLFVYSLGGGMVAILAAALLCASGALDIYLCVIIASVANFLGDEGLYYFAKFNRKQALPYFAKHRRKLALAQILFRRYGAWIILFKKYIYGLKTLVPIAIGFSKFNDIKFCVINAICAIIWALSLGLIGFFAGDLVNIISEKIGANNSLFLLALLAILGLIWLYFSKASKKKV</sequence>
<evidence type="ECO:0000256" key="1">
    <source>
        <dbReference type="SAM" id="Phobius"/>
    </source>
</evidence>
<feature type="transmembrane region" description="Helical" evidence="1">
    <location>
        <begin position="127"/>
        <end position="149"/>
    </location>
</feature>
<dbReference type="InterPro" id="IPR051311">
    <property type="entry name" value="DedA_domain"/>
</dbReference>
<feature type="domain" description="VTT" evidence="2">
    <location>
        <begin position="35"/>
        <end position="146"/>
    </location>
</feature>
<dbReference type="InterPro" id="IPR032816">
    <property type="entry name" value="VTT_dom"/>
</dbReference>
<gene>
    <name evidence="3" type="ORF">Q2362_06325</name>
</gene>
<keyword evidence="4" id="KW-1185">Reference proteome</keyword>
<feature type="transmembrane region" description="Helical" evidence="1">
    <location>
        <begin position="45"/>
        <end position="66"/>
    </location>
</feature>
<evidence type="ECO:0000259" key="2">
    <source>
        <dbReference type="Pfam" id="PF09335"/>
    </source>
</evidence>
<keyword evidence="1" id="KW-1133">Transmembrane helix</keyword>
<accession>A0ABT8T7L9</accession>
<keyword evidence="1" id="KW-0812">Transmembrane</keyword>
<dbReference type="Proteomes" id="UP001171111">
    <property type="component" value="Unassembled WGS sequence"/>
</dbReference>
<protein>
    <submittedName>
        <fullName evidence="3">DedA family protein</fullName>
    </submittedName>
</protein>
<comment type="caution">
    <text evidence="3">The sequence shown here is derived from an EMBL/GenBank/DDBJ whole genome shotgun (WGS) entry which is preliminary data.</text>
</comment>
<organism evidence="3 4">
    <name type="scientific">Campylobacter magnus</name>
    <dbReference type="NCBI Taxonomy" id="3026462"/>
    <lineage>
        <taxon>Bacteria</taxon>
        <taxon>Pseudomonadati</taxon>
        <taxon>Campylobacterota</taxon>
        <taxon>Epsilonproteobacteria</taxon>
        <taxon>Campylobacterales</taxon>
        <taxon>Campylobacteraceae</taxon>
        <taxon>Campylobacter</taxon>
    </lineage>
</organism>
<dbReference type="Pfam" id="PF09335">
    <property type="entry name" value="VTT_dom"/>
    <property type="match status" value="1"/>
</dbReference>
<dbReference type="EMBL" id="JAULJQ010000007">
    <property type="protein sequence ID" value="MDO2409711.1"/>
    <property type="molecule type" value="Genomic_DNA"/>
</dbReference>
<name>A0ABT8T7L9_9BACT</name>
<evidence type="ECO:0000313" key="4">
    <source>
        <dbReference type="Proteomes" id="UP001171111"/>
    </source>
</evidence>
<feature type="transmembrane region" description="Helical" evidence="1">
    <location>
        <begin position="161"/>
        <end position="182"/>
    </location>
</feature>